<protein>
    <submittedName>
        <fullName evidence="1">Uncharacterized protein</fullName>
    </submittedName>
</protein>
<evidence type="ECO:0000313" key="2">
    <source>
        <dbReference type="Proteomes" id="UP001077662"/>
    </source>
</evidence>
<reference evidence="1" key="1">
    <citation type="submission" date="2022-09" db="EMBL/GenBank/DDBJ databases">
        <title>Genome analysis and characterization of larvicidal activity of Brevibacillus strains.</title>
        <authorList>
            <person name="Patrusheva E.V."/>
            <person name="Izotova A.O."/>
            <person name="Toshchakov S.V."/>
            <person name="Sineoky S.P."/>
        </authorList>
    </citation>
    <scope>NUCLEOTIDE SEQUENCE</scope>
    <source>
        <strain evidence="1">VKPM_B-13247</strain>
    </source>
</reference>
<organism evidence="1 2">
    <name type="scientific">Brevibacillus laterosporus</name>
    <name type="common">Bacillus laterosporus</name>
    <dbReference type="NCBI Taxonomy" id="1465"/>
    <lineage>
        <taxon>Bacteria</taxon>
        <taxon>Bacillati</taxon>
        <taxon>Bacillota</taxon>
        <taxon>Bacilli</taxon>
        <taxon>Bacillales</taxon>
        <taxon>Paenibacillaceae</taxon>
        <taxon>Brevibacillus</taxon>
    </lineage>
</organism>
<accession>A0AAP3DLT5</accession>
<dbReference type="RefSeq" id="WP_199793923.1">
    <property type="nucleotide sequence ID" value="NZ_JANSGW010000036.1"/>
</dbReference>
<evidence type="ECO:0000313" key="1">
    <source>
        <dbReference type="EMBL" id="MCZ0809450.1"/>
    </source>
</evidence>
<dbReference type="Proteomes" id="UP001077662">
    <property type="component" value="Unassembled WGS sequence"/>
</dbReference>
<comment type="caution">
    <text evidence="1">The sequence shown here is derived from an EMBL/GenBank/DDBJ whole genome shotgun (WGS) entry which is preliminary data.</text>
</comment>
<dbReference type="AlphaFoldDB" id="A0AAP3DLT5"/>
<dbReference type="EMBL" id="JAPTNE010000036">
    <property type="protein sequence ID" value="MCZ0809450.1"/>
    <property type="molecule type" value="Genomic_DNA"/>
</dbReference>
<sequence>MANVYIREGTLRSGFSLVYHDIWDVYHPYIGDKATLYYLFLLRFRNNDESSFNHGKSWRGRKGIVEKFQLSYSTLPLLDGILSAIGLVDIETRPSPNGADKIYYTVHDPLTEAEFAGRLPGFIERLREMVASKPEVKKLLGKEKGREVSTHE</sequence>
<name>A0AAP3DLT5_BRELA</name>
<gene>
    <name evidence="1" type="ORF">O0554_21530</name>
</gene>
<proteinExistence type="predicted"/>